<evidence type="ECO:0000256" key="9">
    <source>
        <dbReference type="ARBA" id="ARBA00022840"/>
    </source>
</evidence>
<dbReference type="InterPro" id="IPR008271">
    <property type="entry name" value="Ser/Thr_kinase_AS"/>
</dbReference>
<evidence type="ECO:0000256" key="8">
    <source>
        <dbReference type="ARBA" id="ARBA00022777"/>
    </source>
</evidence>
<evidence type="ECO:0000256" key="15">
    <source>
        <dbReference type="SAM" id="SignalP"/>
    </source>
</evidence>
<keyword evidence="15" id="KW-0732">Signal</keyword>
<evidence type="ECO:0000256" key="12">
    <source>
        <dbReference type="ARBA" id="ARBA00063228"/>
    </source>
</evidence>
<keyword evidence="18" id="KW-1185">Reference proteome</keyword>
<dbReference type="Proteomes" id="UP000823388">
    <property type="component" value="Chromosome 4K"/>
</dbReference>
<evidence type="ECO:0000256" key="7">
    <source>
        <dbReference type="ARBA" id="ARBA00022741"/>
    </source>
</evidence>
<dbReference type="InterPro" id="IPR000719">
    <property type="entry name" value="Prot_kinase_dom"/>
</dbReference>
<evidence type="ECO:0000256" key="11">
    <source>
        <dbReference type="ARBA" id="ARBA00048679"/>
    </source>
</evidence>
<keyword evidence="8" id="KW-0418">Kinase</keyword>
<evidence type="ECO:0000256" key="13">
    <source>
        <dbReference type="PROSITE-ProRule" id="PRU10141"/>
    </source>
</evidence>
<dbReference type="PANTHER" id="PTHR47987:SF7">
    <property type="entry name" value="PROTEIN KINASE SUPERFAMILY PROTEIN"/>
    <property type="match status" value="1"/>
</dbReference>
<dbReference type="Pfam" id="PF07714">
    <property type="entry name" value="PK_Tyr_Ser-Thr"/>
    <property type="match status" value="1"/>
</dbReference>
<dbReference type="PANTHER" id="PTHR47987">
    <property type="entry name" value="OS08G0249100 PROTEIN"/>
    <property type="match status" value="1"/>
</dbReference>
<evidence type="ECO:0000256" key="14">
    <source>
        <dbReference type="SAM" id="MobiDB-lite"/>
    </source>
</evidence>
<comment type="subunit">
    <text evidence="12">Interacts with ARAC5 and ARAC10.</text>
</comment>
<dbReference type="FunFam" id="3.30.200.20:FF:000389">
    <property type="entry name" value="Receptor-like cytosolic serine/threonine-protein kinase RBK1"/>
    <property type="match status" value="1"/>
</dbReference>
<dbReference type="GO" id="GO:0004674">
    <property type="term" value="F:protein serine/threonine kinase activity"/>
    <property type="evidence" value="ECO:0007669"/>
    <property type="project" value="UniProtKB-KW"/>
</dbReference>
<comment type="caution">
    <text evidence="17">The sequence shown here is derived from an EMBL/GenBank/DDBJ whole genome shotgun (WGS) entry which is preliminary data.</text>
</comment>
<keyword evidence="3" id="KW-0963">Cytoplasm</keyword>
<dbReference type="InterPro" id="IPR017441">
    <property type="entry name" value="Protein_kinase_ATP_BS"/>
</dbReference>
<feature type="compositionally biased region" description="Basic and acidic residues" evidence="14">
    <location>
        <begin position="76"/>
        <end position="85"/>
    </location>
</feature>
<dbReference type="AlphaFoldDB" id="A0A8T0TNB0"/>
<comment type="subcellular location">
    <subcellularLocation>
        <location evidence="1">Cytoplasm</location>
    </subcellularLocation>
</comment>
<feature type="region of interest" description="Disordered" evidence="14">
    <location>
        <begin position="52"/>
        <end position="117"/>
    </location>
</feature>
<comment type="catalytic activity">
    <reaction evidence="10">
        <text>L-threonyl-[protein] + ATP = O-phospho-L-threonyl-[protein] + ADP + H(+)</text>
        <dbReference type="Rhea" id="RHEA:46608"/>
        <dbReference type="Rhea" id="RHEA-COMP:11060"/>
        <dbReference type="Rhea" id="RHEA-COMP:11605"/>
        <dbReference type="ChEBI" id="CHEBI:15378"/>
        <dbReference type="ChEBI" id="CHEBI:30013"/>
        <dbReference type="ChEBI" id="CHEBI:30616"/>
        <dbReference type="ChEBI" id="CHEBI:61977"/>
        <dbReference type="ChEBI" id="CHEBI:456216"/>
        <dbReference type="EC" id="2.7.11.1"/>
    </reaction>
</comment>
<evidence type="ECO:0000256" key="3">
    <source>
        <dbReference type="ARBA" id="ARBA00022490"/>
    </source>
</evidence>
<keyword evidence="7 13" id="KW-0547">Nucleotide-binding</keyword>
<dbReference type="SMART" id="SM00220">
    <property type="entry name" value="S_TKc"/>
    <property type="match status" value="1"/>
</dbReference>
<proteinExistence type="predicted"/>
<evidence type="ECO:0000256" key="10">
    <source>
        <dbReference type="ARBA" id="ARBA00047899"/>
    </source>
</evidence>
<feature type="compositionally biased region" description="Low complexity" evidence="14">
    <location>
        <begin position="144"/>
        <end position="155"/>
    </location>
</feature>
<evidence type="ECO:0000256" key="1">
    <source>
        <dbReference type="ARBA" id="ARBA00004496"/>
    </source>
</evidence>
<evidence type="ECO:0000256" key="4">
    <source>
        <dbReference type="ARBA" id="ARBA00022527"/>
    </source>
</evidence>
<name>A0A8T0TNB0_PANVG</name>
<dbReference type="EC" id="2.7.11.1" evidence="2"/>
<keyword evidence="9 13" id="KW-0067">ATP-binding</keyword>
<dbReference type="InterPro" id="IPR011009">
    <property type="entry name" value="Kinase-like_dom_sf"/>
</dbReference>
<dbReference type="PROSITE" id="PS50011">
    <property type="entry name" value="PROTEIN_KINASE_DOM"/>
    <property type="match status" value="1"/>
</dbReference>
<keyword evidence="5" id="KW-0597">Phosphoprotein</keyword>
<feature type="signal peptide" evidence="15">
    <location>
        <begin position="1"/>
        <end position="18"/>
    </location>
</feature>
<feature type="binding site" evidence="13">
    <location>
        <position position="319"/>
    </location>
    <ligand>
        <name>ATP</name>
        <dbReference type="ChEBI" id="CHEBI:30616"/>
    </ligand>
</feature>
<dbReference type="SUPFAM" id="SSF56112">
    <property type="entry name" value="Protein kinase-like (PK-like)"/>
    <property type="match status" value="1"/>
</dbReference>
<gene>
    <name evidence="17" type="ORF">PVAP13_4KG356300</name>
</gene>
<feature type="region of interest" description="Disordered" evidence="14">
    <location>
        <begin position="132"/>
        <end position="207"/>
    </location>
</feature>
<organism evidence="17 18">
    <name type="scientific">Panicum virgatum</name>
    <name type="common">Blackwell switchgrass</name>
    <dbReference type="NCBI Taxonomy" id="38727"/>
    <lineage>
        <taxon>Eukaryota</taxon>
        <taxon>Viridiplantae</taxon>
        <taxon>Streptophyta</taxon>
        <taxon>Embryophyta</taxon>
        <taxon>Tracheophyta</taxon>
        <taxon>Spermatophyta</taxon>
        <taxon>Magnoliopsida</taxon>
        <taxon>Liliopsida</taxon>
        <taxon>Poales</taxon>
        <taxon>Poaceae</taxon>
        <taxon>PACMAD clade</taxon>
        <taxon>Panicoideae</taxon>
        <taxon>Panicodae</taxon>
        <taxon>Paniceae</taxon>
        <taxon>Panicinae</taxon>
        <taxon>Panicum</taxon>
        <taxon>Panicum sect. Hiantes</taxon>
    </lineage>
</organism>
<comment type="catalytic activity">
    <reaction evidence="11">
        <text>L-seryl-[protein] + ATP = O-phospho-L-seryl-[protein] + ADP + H(+)</text>
        <dbReference type="Rhea" id="RHEA:17989"/>
        <dbReference type="Rhea" id="RHEA-COMP:9863"/>
        <dbReference type="Rhea" id="RHEA-COMP:11604"/>
        <dbReference type="ChEBI" id="CHEBI:15378"/>
        <dbReference type="ChEBI" id="CHEBI:29999"/>
        <dbReference type="ChEBI" id="CHEBI:30616"/>
        <dbReference type="ChEBI" id="CHEBI:83421"/>
        <dbReference type="ChEBI" id="CHEBI:456216"/>
        <dbReference type="EC" id="2.7.11.1"/>
    </reaction>
</comment>
<dbReference type="Gene3D" id="3.30.200.20">
    <property type="entry name" value="Phosphorylase Kinase, domain 1"/>
    <property type="match status" value="1"/>
</dbReference>
<dbReference type="InterPro" id="IPR001245">
    <property type="entry name" value="Ser-Thr/Tyr_kinase_cat_dom"/>
</dbReference>
<evidence type="ECO:0000256" key="5">
    <source>
        <dbReference type="ARBA" id="ARBA00022553"/>
    </source>
</evidence>
<dbReference type="GO" id="GO:0005524">
    <property type="term" value="F:ATP binding"/>
    <property type="evidence" value="ECO:0007669"/>
    <property type="project" value="UniProtKB-UniRule"/>
</dbReference>
<evidence type="ECO:0000259" key="16">
    <source>
        <dbReference type="PROSITE" id="PS50011"/>
    </source>
</evidence>
<keyword evidence="6" id="KW-0808">Transferase</keyword>
<accession>A0A8T0TNB0</accession>
<dbReference type="PROSITE" id="PS00107">
    <property type="entry name" value="PROTEIN_KINASE_ATP"/>
    <property type="match status" value="1"/>
</dbReference>
<dbReference type="PROSITE" id="PS00108">
    <property type="entry name" value="PROTEIN_KINASE_ST"/>
    <property type="match status" value="1"/>
</dbReference>
<dbReference type="FunFam" id="1.10.510.10:FF:000335">
    <property type="entry name" value="receptor-like cytosolic serine/threonine-protein kinase RBK2"/>
    <property type="match status" value="1"/>
</dbReference>
<reference evidence="17" key="1">
    <citation type="submission" date="2020-05" db="EMBL/GenBank/DDBJ databases">
        <title>WGS assembly of Panicum virgatum.</title>
        <authorList>
            <person name="Lovell J.T."/>
            <person name="Jenkins J."/>
            <person name="Shu S."/>
            <person name="Juenger T.E."/>
            <person name="Schmutz J."/>
        </authorList>
    </citation>
    <scope>NUCLEOTIDE SEQUENCE</scope>
    <source>
        <strain evidence="17">AP13</strain>
    </source>
</reference>
<keyword evidence="4" id="KW-0723">Serine/threonine-protein kinase</keyword>
<dbReference type="InterPro" id="IPR046958">
    <property type="entry name" value="RBK1/2/STUNTED"/>
</dbReference>
<evidence type="ECO:0000256" key="6">
    <source>
        <dbReference type="ARBA" id="ARBA00022679"/>
    </source>
</evidence>
<dbReference type="Gene3D" id="1.10.510.10">
    <property type="entry name" value="Transferase(Phosphotransferase) domain 1"/>
    <property type="match status" value="1"/>
</dbReference>
<sequence>MQNLLLFYSLSLYTFVCRFHWVPGREIAGIWSPAMVKLMEFFLRGPAEAGEDERLLKDLPGSSDKEGEDQENIKSNPDETTKEDCDIGGSVMEATTVSSEDLNDRHGSDSNSQCAESNGACKLVPEMSSKSIKSECASEVPEMGSKSSNDDNSGSTDEMPRIGTKSNSDDNSECADRSSPRAVLDMSVSGSVDSDDSASVEQSAESSHNVQWRNLISGLLLRRKKSMGRAVTFPQRSKSRGLRGYLERMRSGKNQMDCSAIAPEILPEIGKWRPSWRSFDYDELCAATDRFSPEKLIGKGGHAEVYKGQLADGQFVAVKRLTKGGNKEDRVSDFLSELGIIAHVNHPNAAQLLGFSVEGGLHLVLQFSPHGSLASVLHGTKEPLKWKVRFNIALGIAEGLLYLHEGCHRRIIHRDIKASNILLTEDYQPQISDFGLAKWLPDKLTHHVVYPIEGTFGYMAPEYFMHGIINEKTDVFAYGVLLLELVTGRKAVDSSRQSLVIWAKPLLDANNIKELVDPSLGNEYDPEEMVYTLAVASLCIHHSSTTRPSMKSVVCFLKGDRKSLELVRRPKVVKPLMFDSCDSEDYTRSSYLNDLNRHKQLALEQ</sequence>
<dbReference type="EMBL" id="CM029043">
    <property type="protein sequence ID" value="KAG2613512.1"/>
    <property type="molecule type" value="Genomic_DNA"/>
</dbReference>
<evidence type="ECO:0000256" key="2">
    <source>
        <dbReference type="ARBA" id="ARBA00012513"/>
    </source>
</evidence>
<dbReference type="GO" id="GO:0005737">
    <property type="term" value="C:cytoplasm"/>
    <property type="evidence" value="ECO:0007669"/>
    <property type="project" value="UniProtKB-SubCell"/>
</dbReference>
<feature type="domain" description="Protein kinase" evidence="16">
    <location>
        <begin position="291"/>
        <end position="557"/>
    </location>
</feature>
<evidence type="ECO:0000313" key="18">
    <source>
        <dbReference type="Proteomes" id="UP000823388"/>
    </source>
</evidence>
<feature type="chain" id="PRO_5035838486" description="non-specific serine/threonine protein kinase" evidence="15">
    <location>
        <begin position="19"/>
        <end position="605"/>
    </location>
</feature>
<dbReference type="GO" id="GO:0051020">
    <property type="term" value="F:GTPase binding"/>
    <property type="evidence" value="ECO:0007669"/>
    <property type="project" value="UniProtKB-ARBA"/>
</dbReference>
<evidence type="ECO:0000313" key="17">
    <source>
        <dbReference type="EMBL" id="KAG2613512.1"/>
    </source>
</evidence>
<protein>
    <recommendedName>
        <fullName evidence="2">non-specific serine/threonine protein kinase</fullName>
        <ecNumber evidence="2">2.7.11.1</ecNumber>
    </recommendedName>
</protein>